<accession>A0A8J5QTV7</accession>
<organism evidence="1 2">
    <name type="scientific">Cotesia typhae</name>
    <dbReference type="NCBI Taxonomy" id="2053667"/>
    <lineage>
        <taxon>Eukaryota</taxon>
        <taxon>Metazoa</taxon>
        <taxon>Ecdysozoa</taxon>
        <taxon>Arthropoda</taxon>
        <taxon>Hexapoda</taxon>
        <taxon>Insecta</taxon>
        <taxon>Pterygota</taxon>
        <taxon>Neoptera</taxon>
        <taxon>Endopterygota</taxon>
        <taxon>Hymenoptera</taxon>
        <taxon>Apocrita</taxon>
        <taxon>Ichneumonoidea</taxon>
        <taxon>Braconidae</taxon>
        <taxon>Microgastrinae</taxon>
        <taxon>Cotesia</taxon>
    </lineage>
</organism>
<reference evidence="1" key="2">
    <citation type="submission" date="2021-04" db="EMBL/GenBank/DDBJ databases">
        <title>Genome-wide patterns of bracovirus chromosomal integration into multiple host tissues during parasitism.</title>
        <authorList>
            <person name="Chebbi M.A.C."/>
        </authorList>
    </citation>
    <scope>NUCLEOTIDE SEQUENCE</scope>
    <source>
        <tissue evidence="1">Whole body</tissue>
    </source>
</reference>
<sequence length="74" mass="8929">MIGNYRASPVICQNKNNHVYEQLGFIDLNFWRESKSPSIYYRNITNAWRSIYRILIDHFQLSEIVESLNNYQDQ</sequence>
<dbReference type="EMBL" id="JAAOIC020000019">
    <property type="protein sequence ID" value="KAG8040948.1"/>
    <property type="molecule type" value="Genomic_DNA"/>
</dbReference>
<reference evidence="1" key="1">
    <citation type="submission" date="2020-03" db="EMBL/GenBank/DDBJ databases">
        <authorList>
            <person name="Chebbi M.A."/>
            <person name="Drezen J.M."/>
        </authorList>
    </citation>
    <scope>NUCLEOTIDE SEQUENCE</scope>
    <source>
        <tissue evidence="1">Whole body</tissue>
    </source>
</reference>
<dbReference type="AlphaFoldDB" id="A0A8J5QTV7"/>
<evidence type="ECO:0000313" key="1">
    <source>
        <dbReference type="EMBL" id="KAG8040948.1"/>
    </source>
</evidence>
<gene>
    <name evidence="1" type="ORF">G9C98_001936</name>
</gene>
<keyword evidence="2" id="KW-1185">Reference proteome</keyword>
<protein>
    <submittedName>
        <fullName evidence="1">Uncharacterized protein</fullName>
    </submittedName>
</protein>
<evidence type="ECO:0000313" key="2">
    <source>
        <dbReference type="Proteomes" id="UP000729913"/>
    </source>
</evidence>
<comment type="caution">
    <text evidence="1">The sequence shown here is derived from an EMBL/GenBank/DDBJ whole genome shotgun (WGS) entry which is preliminary data.</text>
</comment>
<name>A0A8J5QTV7_9HYME</name>
<proteinExistence type="predicted"/>
<dbReference type="Proteomes" id="UP000729913">
    <property type="component" value="Unassembled WGS sequence"/>
</dbReference>